<evidence type="ECO:0000256" key="4">
    <source>
        <dbReference type="RuleBase" id="RU361203"/>
    </source>
</evidence>
<evidence type="ECO:0000313" key="9">
    <source>
        <dbReference type="Proteomes" id="UP001209570"/>
    </source>
</evidence>
<dbReference type="PANTHER" id="PTHR22953">
    <property type="entry name" value="ACID PHOSPHATASE RELATED"/>
    <property type="match status" value="1"/>
</dbReference>
<keyword evidence="9" id="KW-1185">Reference proteome</keyword>
<dbReference type="GO" id="GO:0003993">
    <property type="term" value="F:acid phosphatase activity"/>
    <property type="evidence" value="ECO:0007669"/>
    <property type="project" value="UniProtKB-EC"/>
</dbReference>
<reference evidence="8" key="1">
    <citation type="submission" date="2021-12" db="EMBL/GenBank/DDBJ databases">
        <title>Prjna785345.</title>
        <authorList>
            <person name="Rujirawat T."/>
            <person name="Krajaejun T."/>
        </authorList>
    </citation>
    <scope>NUCLEOTIDE SEQUENCE</scope>
    <source>
        <strain evidence="8">Pi057C3</strain>
    </source>
</reference>
<evidence type="ECO:0000313" key="8">
    <source>
        <dbReference type="EMBL" id="KAJ0408015.1"/>
    </source>
</evidence>
<dbReference type="SUPFAM" id="SSF56300">
    <property type="entry name" value="Metallo-dependent phosphatases"/>
    <property type="match status" value="1"/>
</dbReference>
<dbReference type="Gene3D" id="2.60.40.380">
    <property type="entry name" value="Purple acid phosphatase-like, N-terminal"/>
    <property type="match status" value="1"/>
</dbReference>
<evidence type="ECO:0000259" key="5">
    <source>
        <dbReference type="Pfam" id="PF00149"/>
    </source>
</evidence>
<feature type="domain" description="Calcineurin-like phosphoesterase" evidence="5">
    <location>
        <begin position="148"/>
        <end position="346"/>
    </location>
</feature>
<evidence type="ECO:0000259" key="7">
    <source>
        <dbReference type="Pfam" id="PF16656"/>
    </source>
</evidence>
<dbReference type="Pfam" id="PF00149">
    <property type="entry name" value="Metallophos"/>
    <property type="match status" value="1"/>
</dbReference>
<organism evidence="8 9">
    <name type="scientific">Pythium insidiosum</name>
    <name type="common">Pythiosis disease agent</name>
    <dbReference type="NCBI Taxonomy" id="114742"/>
    <lineage>
        <taxon>Eukaryota</taxon>
        <taxon>Sar</taxon>
        <taxon>Stramenopiles</taxon>
        <taxon>Oomycota</taxon>
        <taxon>Peronosporomycetes</taxon>
        <taxon>Pythiales</taxon>
        <taxon>Pythiaceae</taxon>
        <taxon>Pythium</taxon>
    </lineage>
</organism>
<proteinExistence type="inferred from homology"/>
<dbReference type="InterPro" id="IPR025733">
    <property type="entry name" value="PAPs_C"/>
</dbReference>
<comment type="similarity">
    <text evidence="4">Belongs to the metallophosphoesterase superfamily. Purple acid phosphatase family.</text>
</comment>
<evidence type="ECO:0000256" key="3">
    <source>
        <dbReference type="ARBA" id="ARBA00023180"/>
    </source>
</evidence>
<sequence>MRALNLSNDVATALGPSPRLRDEVASLDAALTQPTQIHIALYDETWAPQGGGRNGMTISWATAVPTKQSMVRFGVNATDLSRIVATAASSARYKFCDYDSPWFHHVVIPRDQLQPDTTYFYQCGDPEGGWSEVLAFTTPVAIGSNIPMTFAVVGDLGQTEYSEQTLQHLVNQANLTAIVHAGDLSYADGVQPRWDRWGKLVEPLAATCPWMVSAGNHEEERPCEHGGDRFLAYQARFRMPFDPSPSGNQRKNLYYGFRVGLVHFIVLTPYVPSDAASPQYEWLQAELSRIDRRVTPWVVVIMHGPWYNSNTAHQGHEPHVAMKGAMEDLLFEHKIDLVFAGHVHAYERTHPVYKERVRPDGAVYVVLGDGGNREGLAPTYIHPKPAWSAFRRANYGFGLFRVLNRTHARIEMYEDQPVGDARLQDAVELMSTQFRMAAAISSLGRP</sequence>
<keyword evidence="1" id="KW-0732">Signal</keyword>
<feature type="domain" description="Purple acid phosphatase C-terminal" evidence="6">
    <location>
        <begin position="362"/>
        <end position="415"/>
    </location>
</feature>
<dbReference type="SUPFAM" id="SSF49363">
    <property type="entry name" value="Purple acid phosphatase, N-terminal domain"/>
    <property type="match status" value="1"/>
</dbReference>
<evidence type="ECO:0000256" key="1">
    <source>
        <dbReference type="ARBA" id="ARBA00022729"/>
    </source>
</evidence>
<dbReference type="GO" id="GO:0046872">
    <property type="term" value="F:metal ion binding"/>
    <property type="evidence" value="ECO:0007669"/>
    <property type="project" value="InterPro"/>
</dbReference>
<dbReference type="EMBL" id="JAKCXM010000015">
    <property type="protein sequence ID" value="KAJ0408015.1"/>
    <property type="molecule type" value="Genomic_DNA"/>
</dbReference>
<feature type="domain" description="Purple acid phosphatase N-terminal" evidence="7">
    <location>
        <begin position="50"/>
        <end position="138"/>
    </location>
</feature>
<protein>
    <recommendedName>
        <fullName evidence="4">Purple acid phosphatase</fullName>
        <ecNumber evidence="4">3.1.3.2</ecNumber>
    </recommendedName>
</protein>
<dbReference type="CDD" id="cd00839">
    <property type="entry name" value="MPP_PAPs"/>
    <property type="match status" value="1"/>
</dbReference>
<dbReference type="EC" id="3.1.3.2" evidence="4"/>
<dbReference type="Proteomes" id="UP001209570">
    <property type="component" value="Unassembled WGS sequence"/>
</dbReference>
<dbReference type="InterPro" id="IPR015914">
    <property type="entry name" value="PAPs_N"/>
</dbReference>
<gene>
    <name evidence="8" type="ORF">P43SY_000219</name>
</gene>
<keyword evidence="3" id="KW-0325">Glycoprotein</keyword>
<dbReference type="Pfam" id="PF14008">
    <property type="entry name" value="Metallophos_C"/>
    <property type="match status" value="1"/>
</dbReference>
<dbReference type="InterPro" id="IPR039331">
    <property type="entry name" value="PAPs-like"/>
</dbReference>
<accession>A0AAD5QC92</accession>
<dbReference type="InterPro" id="IPR041792">
    <property type="entry name" value="MPP_PAP"/>
</dbReference>
<comment type="caution">
    <text evidence="8">The sequence shown here is derived from an EMBL/GenBank/DDBJ whole genome shotgun (WGS) entry which is preliminary data.</text>
</comment>
<dbReference type="Pfam" id="PF16656">
    <property type="entry name" value="Pur_ac_phosph_N"/>
    <property type="match status" value="1"/>
</dbReference>
<dbReference type="Gene3D" id="3.60.21.10">
    <property type="match status" value="1"/>
</dbReference>
<name>A0AAD5QC92_PYTIN</name>
<dbReference type="InterPro" id="IPR029052">
    <property type="entry name" value="Metallo-depent_PP-like"/>
</dbReference>
<evidence type="ECO:0000259" key="6">
    <source>
        <dbReference type="Pfam" id="PF14008"/>
    </source>
</evidence>
<dbReference type="AlphaFoldDB" id="A0AAD5QC92"/>
<dbReference type="InterPro" id="IPR008963">
    <property type="entry name" value="Purple_acid_Pase-like_N"/>
</dbReference>
<dbReference type="PANTHER" id="PTHR22953:SF153">
    <property type="entry name" value="PURPLE ACID PHOSPHATASE"/>
    <property type="match status" value="1"/>
</dbReference>
<dbReference type="InterPro" id="IPR004843">
    <property type="entry name" value="Calcineurin-like_PHP"/>
</dbReference>
<evidence type="ECO:0000256" key="2">
    <source>
        <dbReference type="ARBA" id="ARBA00022801"/>
    </source>
</evidence>
<keyword evidence="2 4" id="KW-0378">Hydrolase</keyword>
<comment type="catalytic activity">
    <reaction evidence="4">
        <text>a phosphate monoester + H2O = an alcohol + phosphate</text>
        <dbReference type="Rhea" id="RHEA:15017"/>
        <dbReference type="ChEBI" id="CHEBI:15377"/>
        <dbReference type="ChEBI" id="CHEBI:30879"/>
        <dbReference type="ChEBI" id="CHEBI:43474"/>
        <dbReference type="ChEBI" id="CHEBI:67140"/>
        <dbReference type="EC" id="3.1.3.2"/>
    </reaction>
</comment>